<dbReference type="Proteomes" id="UP000054217">
    <property type="component" value="Unassembled WGS sequence"/>
</dbReference>
<evidence type="ECO:0000313" key="3">
    <source>
        <dbReference type="Proteomes" id="UP000054217"/>
    </source>
</evidence>
<dbReference type="AlphaFoldDB" id="A0A0C3NIN1"/>
<sequence length="165" mass="17900">MGQRELVEVSSRHASVKSSSGRDKDGEDGGDASEDNDESGEDEDEDEDEEEEAEEEEAHDTRSIKSFESMSSSSQKKRRSAAAASTAARKSLTDRLSNMPGLSRLSHHEGPKARTVGRSSTPGTSNVSLRLPPPNRRFVECEEGDMRVSEVGELLRVSTTGRGCT</sequence>
<dbReference type="EMBL" id="KN832065">
    <property type="protein sequence ID" value="KIN95550.1"/>
    <property type="molecule type" value="Genomic_DNA"/>
</dbReference>
<gene>
    <name evidence="2" type="ORF">M404DRAFT_314781</name>
</gene>
<dbReference type="HOGENOM" id="CLU_1611454_0_0_1"/>
<dbReference type="OrthoDB" id="10264848at2759"/>
<protein>
    <submittedName>
        <fullName evidence="2">Uncharacterized protein</fullName>
    </submittedName>
</protein>
<feature type="region of interest" description="Disordered" evidence="1">
    <location>
        <begin position="1"/>
        <end position="135"/>
    </location>
</feature>
<feature type="compositionally biased region" description="Basic and acidic residues" evidence="1">
    <location>
        <begin position="1"/>
        <end position="11"/>
    </location>
</feature>
<feature type="compositionally biased region" description="Low complexity" evidence="1">
    <location>
        <begin position="81"/>
        <end position="90"/>
    </location>
</feature>
<evidence type="ECO:0000256" key="1">
    <source>
        <dbReference type="SAM" id="MobiDB-lite"/>
    </source>
</evidence>
<feature type="compositionally biased region" description="Polar residues" evidence="1">
    <location>
        <begin position="117"/>
        <end position="128"/>
    </location>
</feature>
<keyword evidence="3" id="KW-1185">Reference proteome</keyword>
<dbReference type="STRING" id="870435.A0A0C3NIN1"/>
<reference evidence="3" key="2">
    <citation type="submission" date="2015-01" db="EMBL/GenBank/DDBJ databases">
        <title>Evolutionary Origins and Diversification of the Mycorrhizal Mutualists.</title>
        <authorList>
            <consortium name="DOE Joint Genome Institute"/>
            <consortium name="Mycorrhizal Genomics Consortium"/>
            <person name="Kohler A."/>
            <person name="Kuo A."/>
            <person name="Nagy L.G."/>
            <person name="Floudas D."/>
            <person name="Copeland A."/>
            <person name="Barry K.W."/>
            <person name="Cichocki N."/>
            <person name="Veneault-Fourrey C."/>
            <person name="LaButti K."/>
            <person name="Lindquist E.A."/>
            <person name="Lipzen A."/>
            <person name="Lundell T."/>
            <person name="Morin E."/>
            <person name="Murat C."/>
            <person name="Riley R."/>
            <person name="Ohm R."/>
            <person name="Sun H."/>
            <person name="Tunlid A."/>
            <person name="Henrissat B."/>
            <person name="Grigoriev I.V."/>
            <person name="Hibbett D.S."/>
            <person name="Martin F."/>
        </authorList>
    </citation>
    <scope>NUCLEOTIDE SEQUENCE [LARGE SCALE GENOMIC DNA]</scope>
    <source>
        <strain evidence="3">Marx 270</strain>
    </source>
</reference>
<reference evidence="2 3" key="1">
    <citation type="submission" date="2014-04" db="EMBL/GenBank/DDBJ databases">
        <authorList>
            <consortium name="DOE Joint Genome Institute"/>
            <person name="Kuo A."/>
            <person name="Kohler A."/>
            <person name="Costa M.D."/>
            <person name="Nagy L.G."/>
            <person name="Floudas D."/>
            <person name="Copeland A."/>
            <person name="Barry K.W."/>
            <person name="Cichocki N."/>
            <person name="Veneault-Fourrey C."/>
            <person name="LaButti K."/>
            <person name="Lindquist E.A."/>
            <person name="Lipzen A."/>
            <person name="Lundell T."/>
            <person name="Morin E."/>
            <person name="Murat C."/>
            <person name="Sun H."/>
            <person name="Tunlid A."/>
            <person name="Henrissat B."/>
            <person name="Grigoriev I.V."/>
            <person name="Hibbett D.S."/>
            <person name="Martin F."/>
            <person name="Nordberg H.P."/>
            <person name="Cantor M.N."/>
            <person name="Hua S.X."/>
        </authorList>
    </citation>
    <scope>NUCLEOTIDE SEQUENCE [LARGE SCALE GENOMIC DNA]</scope>
    <source>
        <strain evidence="2 3">Marx 270</strain>
    </source>
</reference>
<name>A0A0C3NIN1_PISTI</name>
<dbReference type="InParanoid" id="A0A0C3NIN1"/>
<evidence type="ECO:0000313" key="2">
    <source>
        <dbReference type="EMBL" id="KIN95550.1"/>
    </source>
</evidence>
<accession>A0A0C3NIN1</accession>
<feature type="compositionally biased region" description="Acidic residues" evidence="1">
    <location>
        <begin position="28"/>
        <end position="58"/>
    </location>
</feature>
<proteinExistence type="predicted"/>
<organism evidence="2 3">
    <name type="scientific">Pisolithus tinctorius Marx 270</name>
    <dbReference type="NCBI Taxonomy" id="870435"/>
    <lineage>
        <taxon>Eukaryota</taxon>
        <taxon>Fungi</taxon>
        <taxon>Dikarya</taxon>
        <taxon>Basidiomycota</taxon>
        <taxon>Agaricomycotina</taxon>
        <taxon>Agaricomycetes</taxon>
        <taxon>Agaricomycetidae</taxon>
        <taxon>Boletales</taxon>
        <taxon>Sclerodermatineae</taxon>
        <taxon>Pisolithaceae</taxon>
        <taxon>Pisolithus</taxon>
    </lineage>
</organism>